<dbReference type="Pfam" id="PF12776">
    <property type="entry name" value="Myb_DNA-bind_3"/>
    <property type="match status" value="1"/>
</dbReference>
<proteinExistence type="predicted"/>
<dbReference type="InterPro" id="IPR024752">
    <property type="entry name" value="Myb/SANT-like_dom"/>
</dbReference>
<reference evidence="2 3" key="1">
    <citation type="submission" date="2024-04" db="EMBL/GenBank/DDBJ databases">
        <authorList>
            <person name="Fracassetti M."/>
        </authorList>
    </citation>
    <scope>NUCLEOTIDE SEQUENCE [LARGE SCALE GENOMIC DNA]</scope>
</reference>
<name>A0AAV2DDY4_9ROSI</name>
<dbReference type="AlphaFoldDB" id="A0AAV2DDY4"/>
<evidence type="ECO:0000259" key="1">
    <source>
        <dbReference type="Pfam" id="PF12776"/>
    </source>
</evidence>
<dbReference type="PANTHER" id="PTHR46250:SF15">
    <property type="entry name" value="OS01G0523800 PROTEIN"/>
    <property type="match status" value="1"/>
</dbReference>
<accession>A0AAV2DDY4</accession>
<organism evidence="2 3">
    <name type="scientific">Linum trigynum</name>
    <dbReference type="NCBI Taxonomy" id="586398"/>
    <lineage>
        <taxon>Eukaryota</taxon>
        <taxon>Viridiplantae</taxon>
        <taxon>Streptophyta</taxon>
        <taxon>Embryophyta</taxon>
        <taxon>Tracheophyta</taxon>
        <taxon>Spermatophyta</taxon>
        <taxon>Magnoliopsida</taxon>
        <taxon>eudicotyledons</taxon>
        <taxon>Gunneridae</taxon>
        <taxon>Pentapetalae</taxon>
        <taxon>rosids</taxon>
        <taxon>fabids</taxon>
        <taxon>Malpighiales</taxon>
        <taxon>Linaceae</taxon>
        <taxon>Linum</taxon>
    </lineage>
</organism>
<keyword evidence="3" id="KW-1185">Reference proteome</keyword>
<sequence>MGRKRKEIKVEGEEPIPPQPKGSYFSWNEALDGILIKCMLELVEKHQVENENFKDVAFTELETMMNRKLPGCGVKVEPNIRSRHRKLKREFMAVHLLRSKRKQGWDELTLTPMIDDDVFADLLKVHLNIKNLNKKPFPH</sequence>
<evidence type="ECO:0000313" key="2">
    <source>
        <dbReference type="EMBL" id="CAL1372104.1"/>
    </source>
</evidence>
<protein>
    <recommendedName>
        <fullName evidence="1">Myb/SANT-like domain-containing protein</fullName>
    </recommendedName>
</protein>
<feature type="domain" description="Myb/SANT-like" evidence="1">
    <location>
        <begin position="26"/>
        <end position="116"/>
    </location>
</feature>
<gene>
    <name evidence="2" type="ORF">LTRI10_LOCUS14127</name>
</gene>
<dbReference type="Proteomes" id="UP001497516">
    <property type="component" value="Chromosome 2"/>
</dbReference>
<dbReference type="EMBL" id="OZ034815">
    <property type="protein sequence ID" value="CAL1372104.1"/>
    <property type="molecule type" value="Genomic_DNA"/>
</dbReference>
<evidence type="ECO:0000313" key="3">
    <source>
        <dbReference type="Proteomes" id="UP001497516"/>
    </source>
</evidence>
<dbReference type="PANTHER" id="PTHR46250">
    <property type="entry name" value="MYB/SANT-LIKE DNA-BINDING DOMAIN PROTEIN-RELATED"/>
    <property type="match status" value="1"/>
</dbReference>